<evidence type="ECO:0000313" key="14">
    <source>
        <dbReference type="Proteomes" id="UP000663400"/>
    </source>
</evidence>
<protein>
    <submittedName>
        <fullName evidence="13">Energy transducer TonB</fullName>
    </submittedName>
</protein>
<comment type="subcellular location">
    <subcellularLocation>
        <location evidence="1">Cell inner membrane</location>
        <topology evidence="1">Single-pass membrane protein</topology>
        <orientation evidence="1">Periplasmic side</orientation>
    </subcellularLocation>
</comment>
<keyword evidence="5" id="KW-0997">Cell inner membrane</keyword>
<evidence type="ECO:0000256" key="7">
    <source>
        <dbReference type="ARBA" id="ARBA00022927"/>
    </source>
</evidence>
<evidence type="ECO:0000256" key="6">
    <source>
        <dbReference type="ARBA" id="ARBA00022692"/>
    </source>
</evidence>
<dbReference type="PROSITE" id="PS52015">
    <property type="entry name" value="TONB_CTD"/>
    <property type="match status" value="1"/>
</dbReference>
<comment type="similarity">
    <text evidence="2">Belongs to the TonB family.</text>
</comment>
<keyword evidence="14" id="KW-1185">Reference proteome</keyword>
<gene>
    <name evidence="13" type="ORF">HIV01_005835</name>
</gene>
<evidence type="ECO:0000256" key="3">
    <source>
        <dbReference type="ARBA" id="ARBA00022448"/>
    </source>
</evidence>
<dbReference type="Gene3D" id="3.30.1150.10">
    <property type="match status" value="1"/>
</dbReference>
<keyword evidence="7" id="KW-0653">Protein transport</keyword>
<feature type="region of interest" description="Disordered" evidence="10">
    <location>
        <begin position="60"/>
        <end position="154"/>
    </location>
</feature>
<dbReference type="EMBL" id="CP071517">
    <property type="protein sequence ID" value="QSX76019.1"/>
    <property type="molecule type" value="Genomic_DNA"/>
</dbReference>
<dbReference type="NCBIfam" id="TIGR01352">
    <property type="entry name" value="tonB_Cterm"/>
    <property type="match status" value="1"/>
</dbReference>
<dbReference type="InterPro" id="IPR006260">
    <property type="entry name" value="TonB/TolA_C"/>
</dbReference>
<keyword evidence="8 11" id="KW-1133">Transmembrane helix</keyword>
<evidence type="ECO:0000256" key="2">
    <source>
        <dbReference type="ARBA" id="ARBA00006555"/>
    </source>
</evidence>
<evidence type="ECO:0000256" key="5">
    <source>
        <dbReference type="ARBA" id="ARBA00022519"/>
    </source>
</evidence>
<dbReference type="InterPro" id="IPR037682">
    <property type="entry name" value="TonB_C"/>
</dbReference>
<evidence type="ECO:0000256" key="1">
    <source>
        <dbReference type="ARBA" id="ARBA00004383"/>
    </source>
</evidence>
<dbReference type="Pfam" id="PF03544">
    <property type="entry name" value="TonB_C"/>
    <property type="match status" value="1"/>
</dbReference>
<proteinExistence type="inferred from homology"/>
<dbReference type="InterPro" id="IPR051045">
    <property type="entry name" value="TonB-dependent_transducer"/>
</dbReference>
<feature type="transmembrane region" description="Helical" evidence="11">
    <location>
        <begin position="31"/>
        <end position="51"/>
    </location>
</feature>
<evidence type="ECO:0000256" key="11">
    <source>
        <dbReference type="SAM" id="Phobius"/>
    </source>
</evidence>
<dbReference type="SUPFAM" id="SSF74653">
    <property type="entry name" value="TolA/TonB C-terminal domain"/>
    <property type="match status" value="1"/>
</dbReference>
<feature type="compositionally biased region" description="Pro residues" evidence="10">
    <location>
        <begin position="112"/>
        <end position="125"/>
    </location>
</feature>
<dbReference type="PANTHER" id="PTHR33446:SF2">
    <property type="entry name" value="PROTEIN TONB"/>
    <property type="match status" value="1"/>
</dbReference>
<dbReference type="Proteomes" id="UP000663400">
    <property type="component" value="Chromosome"/>
</dbReference>
<sequence>MSLSAPATPRPSTTRSWQSALTDWLPARRSLLWVLMAFVAGLLLFALVLGLGRDRGNERGGTTLPTAASPQYAPLPAPLPAAGSDGASRLAKPPGADVAEGDEQPRLVETGPPAPPPTLPQPAAAPTPVAASRPEPVAGQTPSPRYPAQALRRGESGTVNLRVEIGPDGVPAQVSVDGSSGSRYLDRAAVDAVRRWRFRPAMSNGQPVSGSVIVPIRFDAQR</sequence>
<evidence type="ECO:0000256" key="9">
    <source>
        <dbReference type="ARBA" id="ARBA00023136"/>
    </source>
</evidence>
<evidence type="ECO:0000313" key="13">
    <source>
        <dbReference type="EMBL" id="QSX76019.1"/>
    </source>
</evidence>
<evidence type="ECO:0000256" key="8">
    <source>
        <dbReference type="ARBA" id="ARBA00022989"/>
    </source>
</evidence>
<organism evidence="13 14">
    <name type="scientific">Lysobacter arenosi</name>
    <dbReference type="NCBI Taxonomy" id="2795387"/>
    <lineage>
        <taxon>Bacteria</taxon>
        <taxon>Pseudomonadati</taxon>
        <taxon>Pseudomonadota</taxon>
        <taxon>Gammaproteobacteria</taxon>
        <taxon>Lysobacterales</taxon>
        <taxon>Lysobacteraceae</taxon>
        <taxon>Lysobacter</taxon>
    </lineage>
</organism>
<keyword evidence="3" id="KW-0813">Transport</keyword>
<reference evidence="13 14" key="1">
    <citation type="submission" date="2021-02" db="EMBL/GenBank/DDBJ databases">
        <title>Lysobacter arenosi sp. nov., isolated from soil of gangwondo yeongwol, south Korea.</title>
        <authorList>
            <person name="Kim K.R."/>
            <person name="Kim K.H."/>
            <person name="Jeon C.O."/>
        </authorList>
    </citation>
    <scope>NUCLEOTIDE SEQUENCE [LARGE SCALE GENOMIC DNA]</scope>
    <source>
        <strain evidence="13 14">R7</strain>
    </source>
</reference>
<evidence type="ECO:0000256" key="10">
    <source>
        <dbReference type="SAM" id="MobiDB-lite"/>
    </source>
</evidence>
<keyword evidence="9 11" id="KW-0472">Membrane</keyword>
<keyword evidence="6 11" id="KW-0812">Transmembrane</keyword>
<name>A0ABX7RGD9_9GAMM</name>
<evidence type="ECO:0000259" key="12">
    <source>
        <dbReference type="PROSITE" id="PS52015"/>
    </source>
</evidence>
<evidence type="ECO:0000256" key="4">
    <source>
        <dbReference type="ARBA" id="ARBA00022475"/>
    </source>
</evidence>
<accession>A0ABX7RGD9</accession>
<dbReference type="RefSeq" id="WP_200605382.1">
    <property type="nucleotide sequence ID" value="NZ_CP071517.1"/>
</dbReference>
<feature type="domain" description="TonB C-terminal" evidence="12">
    <location>
        <begin position="131"/>
        <end position="222"/>
    </location>
</feature>
<keyword evidence="4" id="KW-1003">Cell membrane</keyword>
<dbReference type="PANTHER" id="PTHR33446">
    <property type="entry name" value="PROTEIN TONB-RELATED"/>
    <property type="match status" value="1"/>
</dbReference>